<feature type="region of interest" description="Disordered" evidence="1">
    <location>
        <begin position="60"/>
        <end position="90"/>
    </location>
</feature>
<feature type="compositionally biased region" description="Pro residues" evidence="1">
    <location>
        <begin position="68"/>
        <end position="83"/>
    </location>
</feature>
<dbReference type="Proteomes" id="UP001154114">
    <property type="component" value="Chromosome 5"/>
</dbReference>
<evidence type="ECO:0000313" key="3">
    <source>
        <dbReference type="Proteomes" id="UP001154114"/>
    </source>
</evidence>
<keyword evidence="3" id="KW-1185">Reference proteome</keyword>
<evidence type="ECO:0000256" key="1">
    <source>
        <dbReference type="SAM" id="MobiDB-lite"/>
    </source>
</evidence>
<dbReference type="AlphaFoldDB" id="A0A9N8L095"/>
<dbReference type="OrthoDB" id="8436363at2759"/>
<dbReference type="EMBL" id="LR824008">
    <property type="protein sequence ID" value="CAD0197037.1"/>
    <property type="molecule type" value="Genomic_DNA"/>
</dbReference>
<name>A0A9N8L095_CHRIL</name>
<sequence length="90" mass="10170">MSKMNPEPMNTKDFSRVAAMQGLHLNDDFVEAMYYAFPGPRGGKTVKLIDMEKLTDFVKRLYPDRRLPPTPPPEPAPPTPPTPSKSKKKK</sequence>
<protein>
    <submittedName>
        <fullName evidence="2">Uncharacterized protein</fullName>
    </submittedName>
</protein>
<accession>A0A9N8L095</accession>
<gene>
    <name evidence="2" type="ORF">CINC_LOCUS11325</name>
</gene>
<proteinExistence type="predicted"/>
<organism evidence="2 3">
    <name type="scientific">Chrysodeixis includens</name>
    <name type="common">Soybean looper</name>
    <name type="synonym">Pseudoplusia includens</name>
    <dbReference type="NCBI Taxonomy" id="689277"/>
    <lineage>
        <taxon>Eukaryota</taxon>
        <taxon>Metazoa</taxon>
        <taxon>Ecdysozoa</taxon>
        <taxon>Arthropoda</taxon>
        <taxon>Hexapoda</taxon>
        <taxon>Insecta</taxon>
        <taxon>Pterygota</taxon>
        <taxon>Neoptera</taxon>
        <taxon>Endopterygota</taxon>
        <taxon>Lepidoptera</taxon>
        <taxon>Glossata</taxon>
        <taxon>Ditrysia</taxon>
        <taxon>Noctuoidea</taxon>
        <taxon>Noctuidae</taxon>
        <taxon>Plusiinae</taxon>
        <taxon>Chrysodeixis</taxon>
    </lineage>
</organism>
<reference evidence="2" key="1">
    <citation type="submission" date="2021-12" db="EMBL/GenBank/DDBJ databases">
        <authorList>
            <person name="King R."/>
        </authorList>
    </citation>
    <scope>NUCLEOTIDE SEQUENCE</scope>
</reference>
<evidence type="ECO:0000313" key="2">
    <source>
        <dbReference type="EMBL" id="CAD0197037.1"/>
    </source>
</evidence>